<dbReference type="OrthoDB" id="9813995at2"/>
<dbReference type="AlphaFoldDB" id="A0A161WIZ9"/>
<name>A0A161WIZ9_9CLOT</name>
<dbReference type="PROSITE" id="PS00198">
    <property type="entry name" value="4FE4S_FER_1"/>
    <property type="match status" value="1"/>
</dbReference>
<dbReference type="SUPFAM" id="SSF54862">
    <property type="entry name" value="4Fe-4S ferredoxins"/>
    <property type="match status" value="1"/>
</dbReference>
<dbReference type="InterPro" id="IPR017896">
    <property type="entry name" value="4Fe4S_Fe-S-bd"/>
</dbReference>
<dbReference type="RefSeq" id="WP_066624791.1">
    <property type="nucleotide sequence ID" value="NZ_FQXL01000005.1"/>
</dbReference>
<evidence type="ECO:0000256" key="2">
    <source>
        <dbReference type="ARBA" id="ARBA00023004"/>
    </source>
</evidence>
<keyword evidence="6" id="KW-1185">Reference proteome</keyword>
<dbReference type="SUPFAM" id="SSF52218">
    <property type="entry name" value="Flavoproteins"/>
    <property type="match status" value="1"/>
</dbReference>
<dbReference type="STRING" id="1121326.CLMAG_34440"/>
<gene>
    <name evidence="5" type="primary">ndhI_1</name>
    <name evidence="5" type="ORF">CLMAG_34440</name>
</gene>
<dbReference type="EC" id="1.6.5.11" evidence="5"/>
<feature type="domain" description="4Fe-4S ferredoxin-type" evidence="4">
    <location>
        <begin position="214"/>
        <end position="242"/>
    </location>
</feature>
<dbReference type="PROSITE" id="PS51379">
    <property type="entry name" value="4FE4S_FER_2"/>
    <property type="match status" value="2"/>
</dbReference>
<evidence type="ECO:0000259" key="4">
    <source>
        <dbReference type="PROSITE" id="PS51379"/>
    </source>
</evidence>
<evidence type="ECO:0000313" key="5">
    <source>
        <dbReference type="EMBL" id="KZL91685.1"/>
    </source>
</evidence>
<accession>A0A161WIZ9</accession>
<dbReference type="InterPro" id="IPR026816">
    <property type="entry name" value="Flavodoxin_dom"/>
</dbReference>
<dbReference type="GO" id="GO:0051536">
    <property type="term" value="F:iron-sulfur cluster binding"/>
    <property type="evidence" value="ECO:0007669"/>
    <property type="project" value="UniProtKB-KW"/>
</dbReference>
<dbReference type="EMBL" id="LWAE01000003">
    <property type="protein sequence ID" value="KZL91685.1"/>
    <property type="molecule type" value="Genomic_DNA"/>
</dbReference>
<keyword evidence="3" id="KW-0411">Iron-sulfur</keyword>
<dbReference type="Gene3D" id="3.30.70.20">
    <property type="match status" value="1"/>
</dbReference>
<keyword evidence="1" id="KW-0479">Metal-binding</keyword>
<reference evidence="5 6" key="1">
    <citation type="submission" date="2016-04" db="EMBL/GenBank/DDBJ databases">
        <title>Genome sequence of Clostridium magnum DSM 2767.</title>
        <authorList>
            <person name="Poehlein A."/>
            <person name="Uhlig R."/>
            <person name="Fischer R."/>
            <person name="Bahl H."/>
            <person name="Daniel R."/>
        </authorList>
    </citation>
    <scope>NUCLEOTIDE SEQUENCE [LARGE SCALE GENOMIC DNA]</scope>
    <source>
        <strain evidence="5 6">DSM 2767</strain>
    </source>
</reference>
<evidence type="ECO:0000313" key="6">
    <source>
        <dbReference type="Proteomes" id="UP000076603"/>
    </source>
</evidence>
<comment type="caution">
    <text evidence="5">The sequence shown here is derived from an EMBL/GenBank/DDBJ whole genome shotgun (WGS) entry which is preliminary data.</text>
</comment>
<evidence type="ECO:0000256" key="3">
    <source>
        <dbReference type="ARBA" id="ARBA00023014"/>
    </source>
</evidence>
<organism evidence="5 6">
    <name type="scientific">Clostridium magnum DSM 2767</name>
    <dbReference type="NCBI Taxonomy" id="1121326"/>
    <lineage>
        <taxon>Bacteria</taxon>
        <taxon>Bacillati</taxon>
        <taxon>Bacillota</taxon>
        <taxon>Clostridia</taxon>
        <taxon>Eubacteriales</taxon>
        <taxon>Clostridiaceae</taxon>
        <taxon>Clostridium</taxon>
    </lineage>
</organism>
<dbReference type="InterPro" id="IPR017900">
    <property type="entry name" value="4Fe4S_Fe_S_CS"/>
</dbReference>
<dbReference type="Pfam" id="PF12724">
    <property type="entry name" value="Flavodoxin_5"/>
    <property type="match status" value="1"/>
</dbReference>
<dbReference type="GO" id="GO:0046872">
    <property type="term" value="F:metal ion binding"/>
    <property type="evidence" value="ECO:0007669"/>
    <property type="project" value="UniProtKB-KW"/>
</dbReference>
<dbReference type="PATRIC" id="fig|1121326.3.peg.3483"/>
<dbReference type="InterPro" id="IPR047964">
    <property type="entry name" value="EFR1-like"/>
</dbReference>
<keyword evidence="2" id="KW-0408">Iron</keyword>
<dbReference type="Gene3D" id="3.40.50.360">
    <property type="match status" value="1"/>
</dbReference>
<dbReference type="NCBIfam" id="NF038196">
    <property type="entry name" value="ferrodoxin_EFR1"/>
    <property type="match status" value="1"/>
</dbReference>
<protein>
    <submittedName>
        <fullName evidence="5">NAD(P)H-quinone oxidoreductase subunit I, chloroplastic</fullName>
        <ecNumber evidence="5">1.6.5.11</ecNumber>
    </submittedName>
</protein>
<dbReference type="GO" id="GO:0016491">
    <property type="term" value="F:oxidoreductase activity"/>
    <property type="evidence" value="ECO:0007669"/>
    <property type="project" value="UniProtKB-KW"/>
</dbReference>
<dbReference type="InterPro" id="IPR029039">
    <property type="entry name" value="Flavoprotein-like_sf"/>
</dbReference>
<feature type="domain" description="4Fe-4S ferredoxin-type" evidence="4">
    <location>
        <begin position="186"/>
        <end position="213"/>
    </location>
</feature>
<dbReference type="Proteomes" id="UP000076603">
    <property type="component" value="Unassembled WGS sequence"/>
</dbReference>
<proteinExistence type="predicted"/>
<keyword evidence="5" id="KW-0560">Oxidoreductase</keyword>
<sequence length="263" mass="29656">MIFYFSGTGNSLQVAKNIAKYNNEELISIASEMNNKNDNFKYNLKDNEVIGFVYPVYAWAPPKMVIDFVEKLKLDNYKDNYIFSVATCGENIGNTMKVMRDCLRKKNLNLNSGFSISMPNNYIIMGDVDSKEKEEKKLSAAEEALKNIDCVINERKKDVFQVVRGPIPGILTTIVNPLFNKGAMNTKKFYANDKCISCGICESVCNCKTIKVKGKPKWGKECTQCLACIHLCPVSAIQYGKGTKSKGRYKNPNVTVDEMRVNR</sequence>
<evidence type="ECO:0000256" key="1">
    <source>
        <dbReference type="ARBA" id="ARBA00022723"/>
    </source>
</evidence>